<proteinExistence type="inferred from homology"/>
<dbReference type="NCBIfam" id="NF011624">
    <property type="entry name" value="PRK15050.1"/>
    <property type="match status" value="1"/>
</dbReference>
<feature type="transmembrane region" description="Helical" evidence="8">
    <location>
        <begin position="26"/>
        <end position="47"/>
    </location>
</feature>
<reference evidence="11" key="1">
    <citation type="journal article" date="2019" name="Int. J. Syst. Evol. Microbiol.">
        <title>The Global Catalogue of Microorganisms (GCM) 10K type strain sequencing project: providing services to taxonomists for standard genome sequencing and annotation.</title>
        <authorList>
            <consortium name="The Broad Institute Genomics Platform"/>
            <consortium name="The Broad Institute Genome Sequencing Center for Infectious Disease"/>
            <person name="Wu L."/>
            <person name="Ma J."/>
        </authorList>
    </citation>
    <scope>NUCLEOTIDE SEQUENCE [LARGE SCALE GENOMIC DNA]</scope>
    <source>
        <strain evidence="11">JCM 14718</strain>
    </source>
</reference>
<keyword evidence="11" id="KW-1185">Reference proteome</keyword>
<feature type="transmembrane region" description="Helical" evidence="8">
    <location>
        <begin position="124"/>
        <end position="147"/>
    </location>
</feature>
<dbReference type="PANTHER" id="PTHR43357:SF4">
    <property type="entry name" value="INNER MEMBRANE ABC TRANSPORTER PERMEASE PROTEIN YDCV"/>
    <property type="match status" value="1"/>
</dbReference>
<keyword evidence="6 8" id="KW-1133">Transmembrane helix</keyword>
<accession>A0ABP4THD0</accession>
<evidence type="ECO:0000256" key="1">
    <source>
        <dbReference type="ARBA" id="ARBA00004429"/>
    </source>
</evidence>
<evidence type="ECO:0000256" key="8">
    <source>
        <dbReference type="RuleBase" id="RU363032"/>
    </source>
</evidence>
<protein>
    <submittedName>
        <fullName evidence="10">2-aminoethylphosphonate ABC transporter permease subunit</fullName>
    </submittedName>
</protein>
<evidence type="ECO:0000313" key="10">
    <source>
        <dbReference type="EMBL" id="GAA1688142.1"/>
    </source>
</evidence>
<evidence type="ECO:0000313" key="11">
    <source>
        <dbReference type="Proteomes" id="UP001500618"/>
    </source>
</evidence>
<sequence length="298" mass="30611">MTAVATSMARPATRPSPRRTAAPGPLLWVLPPLLILLGVVGYPLVMVVRESFLHRDGPLAAGTVTAAGYTGLLSSSTFVDALFTTVKVAVTATIGCLVLGAAIAIVVSLVPFPGASAVARIIDTVVAFPSFLITLSLAFLYGGAGLLTGPLGLPDLTGSWWALVVAEITFYTPFVVRPLLAAFSQLDPALLEVAASLGARPGRVLRRVVLPEALPALLAGGSLCLLLTLNEFGIVLFLGVKGVQTLPVLVYSYAVLGSSAQAGTAAAVAVINTLLSLALYLVYRAALARIGGRRAGVV</sequence>
<feature type="transmembrane region" description="Helical" evidence="8">
    <location>
        <begin position="89"/>
        <end position="112"/>
    </location>
</feature>
<comment type="caution">
    <text evidence="10">The sequence shown here is derived from an EMBL/GenBank/DDBJ whole genome shotgun (WGS) entry which is preliminary data.</text>
</comment>
<dbReference type="RefSeq" id="WP_344311984.1">
    <property type="nucleotide sequence ID" value="NZ_BAAANY010000015.1"/>
</dbReference>
<dbReference type="PANTHER" id="PTHR43357">
    <property type="entry name" value="INNER MEMBRANE ABC TRANSPORTER PERMEASE PROTEIN YDCV"/>
    <property type="match status" value="1"/>
</dbReference>
<evidence type="ECO:0000256" key="4">
    <source>
        <dbReference type="ARBA" id="ARBA00022519"/>
    </source>
</evidence>
<dbReference type="InterPro" id="IPR035906">
    <property type="entry name" value="MetI-like_sf"/>
</dbReference>
<keyword evidence="3" id="KW-1003">Cell membrane</keyword>
<evidence type="ECO:0000256" key="3">
    <source>
        <dbReference type="ARBA" id="ARBA00022475"/>
    </source>
</evidence>
<feature type="transmembrane region" description="Helical" evidence="8">
    <location>
        <begin position="260"/>
        <end position="283"/>
    </location>
</feature>
<feature type="transmembrane region" description="Helical" evidence="8">
    <location>
        <begin position="159"/>
        <end position="176"/>
    </location>
</feature>
<feature type="domain" description="ABC transmembrane type-1" evidence="9">
    <location>
        <begin position="82"/>
        <end position="283"/>
    </location>
</feature>
<feature type="transmembrane region" description="Helical" evidence="8">
    <location>
        <begin position="213"/>
        <end position="240"/>
    </location>
</feature>
<name>A0ABP4THD0_9ACTN</name>
<dbReference type="Pfam" id="PF00528">
    <property type="entry name" value="BPD_transp_1"/>
    <property type="match status" value="1"/>
</dbReference>
<organism evidence="10 11">
    <name type="scientific">Fodinicola feengrottensis</name>
    <dbReference type="NCBI Taxonomy" id="435914"/>
    <lineage>
        <taxon>Bacteria</taxon>
        <taxon>Bacillati</taxon>
        <taxon>Actinomycetota</taxon>
        <taxon>Actinomycetes</taxon>
        <taxon>Mycobacteriales</taxon>
        <taxon>Fodinicola</taxon>
    </lineage>
</organism>
<evidence type="ECO:0000259" key="9">
    <source>
        <dbReference type="PROSITE" id="PS50928"/>
    </source>
</evidence>
<comment type="subcellular location">
    <subcellularLocation>
        <location evidence="1">Cell inner membrane</location>
        <topology evidence="1">Multi-pass membrane protein</topology>
    </subcellularLocation>
    <subcellularLocation>
        <location evidence="8">Cell membrane</location>
        <topology evidence="8">Multi-pass membrane protein</topology>
    </subcellularLocation>
</comment>
<dbReference type="PROSITE" id="PS50928">
    <property type="entry name" value="ABC_TM1"/>
    <property type="match status" value="1"/>
</dbReference>
<dbReference type="Proteomes" id="UP001500618">
    <property type="component" value="Unassembled WGS sequence"/>
</dbReference>
<dbReference type="InterPro" id="IPR000515">
    <property type="entry name" value="MetI-like"/>
</dbReference>
<evidence type="ECO:0000256" key="5">
    <source>
        <dbReference type="ARBA" id="ARBA00022692"/>
    </source>
</evidence>
<gene>
    <name evidence="10" type="ORF">GCM10009765_42020</name>
</gene>
<feature type="transmembrane region" description="Helical" evidence="8">
    <location>
        <begin position="59"/>
        <end position="83"/>
    </location>
</feature>
<evidence type="ECO:0000256" key="7">
    <source>
        <dbReference type="ARBA" id="ARBA00023136"/>
    </source>
</evidence>
<evidence type="ECO:0000256" key="6">
    <source>
        <dbReference type="ARBA" id="ARBA00022989"/>
    </source>
</evidence>
<keyword evidence="5 8" id="KW-0812">Transmembrane</keyword>
<comment type="similarity">
    <text evidence="8">Belongs to the binding-protein-dependent transport system permease family.</text>
</comment>
<keyword evidence="7 8" id="KW-0472">Membrane</keyword>
<evidence type="ECO:0000256" key="2">
    <source>
        <dbReference type="ARBA" id="ARBA00022448"/>
    </source>
</evidence>
<dbReference type="Gene3D" id="1.10.3720.10">
    <property type="entry name" value="MetI-like"/>
    <property type="match status" value="1"/>
</dbReference>
<dbReference type="EMBL" id="BAAANY010000015">
    <property type="protein sequence ID" value="GAA1688142.1"/>
    <property type="molecule type" value="Genomic_DNA"/>
</dbReference>
<keyword evidence="2 8" id="KW-0813">Transport</keyword>
<keyword evidence="4" id="KW-0997">Cell inner membrane</keyword>
<dbReference type="CDD" id="cd06261">
    <property type="entry name" value="TM_PBP2"/>
    <property type="match status" value="1"/>
</dbReference>
<dbReference type="SUPFAM" id="SSF161098">
    <property type="entry name" value="MetI-like"/>
    <property type="match status" value="1"/>
</dbReference>